<name>A0A974W9N5_9NOCA</name>
<evidence type="ECO:0000313" key="1">
    <source>
        <dbReference type="EMBL" id="QSE93808.1"/>
    </source>
</evidence>
<sequence>MSHDPHPAPRPGEEMMVMPRAAAVPNLGMHFADDLEHASALLLRDHAYPDGRSGPG</sequence>
<organism evidence="1 2">
    <name type="scientific">Rhodococcus pseudokoreensis</name>
    <dbReference type="NCBI Taxonomy" id="2811421"/>
    <lineage>
        <taxon>Bacteria</taxon>
        <taxon>Bacillati</taxon>
        <taxon>Actinomycetota</taxon>
        <taxon>Actinomycetes</taxon>
        <taxon>Mycobacteriales</taxon>
        <taxon>Nocardiaceae</taxon>
        <taxon>Rhodococcus</taxon>
    </lineage>
</organism>
<protein>
    <submittedName>
        <fullName evidence="1">Uncharacterized protein</fullName>
    </submittedName>
</protein>
<reference evidence="1 2" key="2">
    <citation type="journal article" date="2022" name="Arch. Microbiol.">
        <title>Rhodococcus pseudokoreensis sp. nov. isolated from the rhizosphere of young M26 apple rootstocks.</title>
        <authorList>
            <person name="Kampfer P."/>
            <person name="Glaeser S.P."/>
            <person name="Blom J."/>
            <person name="Wolf J."/>
            <person name="Benning S."/>
            <person name="Schloter M."/>
            <person name="Neumann-Schaal M."/>
        </authorList>
    </citation>
    <scope>NUCLEOTIDE SEQUENCE [LARGE SCALE GENOMIC DNA]</scope>
    <source>
        <strain evidence="1 2">R79</strain>
    </source>
</reference>
<reference evidence="1 2" key="1">
    <citation type="journal article" date="2021" name="Microbiol. Resour. Announc.">
        <title>Complete Genome Sequences of Two Rhodococcus sp. Strains with Large and Linear Chromosomes, Isolated from Apple Rhizosphere.</title>
        <authorList>
            <person name="Benning S."/>
            <person name="Brugnone N."/>
            <person name="Siani R."/>
            <person name="Kublik S."/>
            <person name="Schloter M."/>
            <person name="Rad V."/>
        </authorList>
    </citation>
    <scope>NUCLEOTIDE SEQUENCE [LARGE SCALE GENOMIC DNA]</scope>
    <source>
        <strain evidence="1 2">R79</strain>
    </source>
</reference>
<accession>A0A974W9N5</accession>
<dbReference type="Proteomes" id="UP000662986">
    <property type="component" value="Chromosome"/>
</dbReference>
<keyword evidence="2" id="KW-1185">Reference proteome</keyword>
<gene>
    <name evidence="1" type="ORF">JWS13_37030</name>
</gene>
<proteinExistence type="predicted"/>
<evidence type="ECO:0000313" key="2">
    <source>
        <dbReference type="Proteomes" id="UP000662986"/>
    </source>
</evidence>
<dbReference type="RefSeq" id="WP_206010290.1">
    <property type="nucleotide sequence ID" value="NZ_CP070619.1"/>
</dbReference>
<dbReference type="EMBL" id="CP070619">
    <property type="protein sequence ID" value="QSE93808.1"/>
    <property type="molecule type" value="Genomic_DNA"/>
</dbReference>